<dbReference type="InterPro" id="IPR045537">
    <property type="entry name" value="Lar7_xRRM"/>
</dbReference>
<dbReference type="AlphaFoldDB" id="A0A8H5BE24"/>
<feature type="region of interest" description="Disordered" evidence="1">
    <location>
        <begin position="1"/>
        <end position="110"/>
    </location>
</feature>
<evidence type="ECO:0000313" key="4">
    <source>
        <dbReference type="Proteomes" id="UP000567179"/>
    </source>
</evidence>
<dbReference type="GO" id="GO:0070034">
    <property type="term" value="F:telomerase RNA binding"/>
    <property type="evidence" value="ECO:0007669"/>
    <property type="project" value="InterPro"/>
</dbReference>
<feature type="compositionally biased region" description="Low complexity" evidence="1">
    <location>
        <begin position="21"/>
        <end position="32"/>
    </location>
</feature>
<protein>
    <recommendedName>
        <fullName evidence="2">La-related protein 7 homolog xRRM domain-containing protein</fullName>
    </recommendedName>
</protein>
<evidence type="ECO:0000259" key="2">
    <source>
        <dbReference type="Pfam" id="PF19977"/>
    </source>
</evidence>
<evidence type="ECO:0000313" key="3">
    <source>
        <dbReference type="EMBL" id="KAF5321181.1"/>
    </source>
</evidence>
<dbReference type="GO" id="GO:1904868">
    <property type="term" value="P:telomerase catalytic core complex assembly"/>
    <property type="evidence" value="ECO:0007669"/>
    <property type="project" value="InterPro"/>
</dbReference>
<evidence type="ECO:0000256" key="1">
    <source>
        <dbReference type="SAM" id="MobiDB-lite"/>
    </source>
</evidence>
<proteinExistence type="predicted"/>
<feature type="region of interest" description="Disordered" evidence="1">
    <location>
        <begin position="398"/>
        <end position="441"/>
    </location>
</feature>
<gene>
    <name evidence="3" type="ORF">D9619_000736</name>
</gene>
<accession>A0A8H5BE24</accession>
<feature type="domain" description="La-related protein 7 homolog xRRM" evidence="2">
    <location>
        <begin position="454"/>
        <end position="510"/>
    </location>
</feature>
<organism evidence="3 4">
    <name type="scientific">Psilocybe cf. subviscida</name>
    <dbReference type="NCBI Taxonomy" id="2480587"/>
    <lineage>
        <taxon>Eukaryota</taxon>
        <taxon>Fungi</taxon>
        <taxon>Dikarya</taxon>
        <taxon>Basidiomycota</taxon>
        <taxon>Agaricomycotina</taxon>
        <taxon>Agaricomycetes</taxon>
        <taxon>Agaricomycetidae</taxon>
        <taxon>Agaricales</taxon>
        <taxon>Agaricineae</taxon>
        <taxon>Strophariaceae</taxon>
        <taxon>Psilocybe</taxon>
    </lineage>
</organism>
<keyword evidence="4" id="KW-1185">Reference proteome</keyword>
<dbReference type="OrthoDB" id="439993at2759"/>
<comment type="caution">
    <text evidence="3">The sequence shown here is derived from an EMBL/GenBank/DDBJ whole genome shotgun (WGS) entry which is preliminary data.</text>
</comment>
<reference evidence="3 4" key="1">
    <citation type="journal article" date="2020" name="ISME J.">
        <title>Uncovering the hidden diversity of litter-decomposition mechanisms in mushroom-forming fungi.</title>
        <authorList>
            <person name="Floudas D."/>
            <person name="Bentzer J."/>
            <person name="Ahren D."/>
            <person name="Johansson T."/>
            <person name="Persson P."/>
            <person name="Tunlid A."/>
        </authorList>
    </citation>
    <scope>NUCLEOTIDE SEQUENCE [LARGE SCALE GENOMIC DNA]</scope>
    <source>
        <strain evidence="3 4">CBS 101986</strain>
    </source>
</reference>
<name>A0A8H5BE24_9AGAR</name>
<sequence length="523" mass="57428">MSSFTFIPRSVKKKTAPFATSSNLPGSSVPSSRQREVSSTTPVEQTSTLARPRSERVVSTDQNASSETLSNSVDSKGKSRETNPPGHPRGDNGALPGGPTNSNVKPTATKTPDLDELAGLVCLALSDYQIWADTTLRRKIDWGPSDDSMHEDESTENPLADDSKGYIPLDYLVHHSPVFQHVNTVYPETLLVKAIRAHAVELLDVRLVLASEETTYGNKKSKKSEVQTGYQVRRRTPPIEKSKSQWDNLTIYLENIPAHLRSLPGVLNLVSNLLPPPSTGSTSRLQSITFPAHHRDHPGSIPTCKGFALVTLANEDDAQHMLHSYPWEATRDGPSSSTTQTSATIELSEEASNMRRDAHRFGLRMLLKSRWEKLKAEYLLYRQQLVDEINQYQESEVLQKQTQQNTGGPSRDQTSASHTMPKVEAVSTSKSVADPSAEASQHDIVPPIHANSAFPSGCLIFARNVDTETNKTTLRSLFSQSAKNADTRSPLPLASDGIDYVDYMKGMDNASPILSPLLTSAFD</sequence>
<feature type="compositionally biased region" description="Polar residues" evidence="1">
    <location>
        <begin position="99"/>
        <end position="110"/>
    </location>
</feature>
<dbReference type="Proteomes" id="UP000567179">
    <property type="component" value="Unassembled WGS sequence"/>
</dbReference>
<dbReference type="Pfam" id="PF19977">
    <property type="entry name" value="xRRM"/>
    <property type="match status" value="1"/>
</dbReference>
<feature type="compositionally biased region" description="Polar residues" evidence="1">
    <location>
        <begin position="398"/>
        <end position="418"/>
    </location>
</feature>
<feature type="compositionally biased region" description="Basic and acidic residues" evidence="1">
    <location>
        <begin position="142"/>
        <end position="152"/>
    </location>
</feature>
<feature type="compositionally biased region" description="Polar residues" evidence="1">
    <location>
        <begin position="59"/>
        <end position="74"/>
    </location>
</feature>
<feature type="compositionally biased region" description="Polar residues" evidence="1">
    <location>
        <begin position="37"/>
        <end position="49"/>
    </location>
</feature>
<feature type="region of interest" description="Disordered" evidence="1">
    <location>
        <begin position="142"/>
        <end position="161"/>
    </location>
</feature>
<dbReference type="EMBL" id="JAACJJ010000028">
    <property type="protein sequence ID" value="KAF5321181.1"/>
    <property type="molecule type" value="Genomic_DNA"/>
</dbReference>